<dbReference type="InterPro" id="IPR043129">
    <property type="entry name" value="ATPase_NBD"/>
</dbReference>
<keyword evidence="7" id="KW-0012">Acyltransferase</keyword>
<feature type="domain" description="Gcp-like" evidence="9">
    <location>
        <begin position="1"/>
        <end position="225"/>
    </location>
</feature>
<keyword evidence="2" id="KW-0963">Cytoplasm</keyword>
<name>A0A1V1P123_9BACT</name>
<dbReference type="GO" id="GO:0070525">
    <property type="term" value="P:tRNA threonylcarbamoyladenosine metabolic process"/>
    <property type="evidence" value="ECO:0007669"/>
    <property type="project" value="UniProtKB-ARBA"/>
</dbReference>
<organism evidence="10 11">
    <name type="scientific">Candidatus Magnetoglobus multicellularis str. Araruama</name>
    <dbReference type="NCBI Taxonomy" id="890399"/>
    <lineage>
        <taxon>Bacteria</taxon>
        <taxon>Pseudomonadati</taxon>
        <taxon>Thermodesulfobacteriota</taxon>
        <taxon>Desulfobacteria</taxon>
        <taxon>Desulfobacterales</taxon>
        <taxon>Desulfobacteraceae</taxon>
        <taxon>Candidatus Magnetoglobus</taxon>
    </lineage>
</organism>
<sequence>MIGVTAAKTLAWLYQKPLLGINHVLAHIYANYLDPKKQQLPQFPFIALIVSGGHTLLAKFKDHFDYEILGRTLDDACGEAYDKVARFLGLGYPGGPVLDKLAQTGDPTCFNFPRAMLQEGYSFSFSGIKTAVVNKVISLGSDPNTLSNQLKADIAAGFQASVIEVLGVKTLKAALAFGINTIVLAGGVSANQGLRSWLQQSCDQKGLALFCPKLKYCTDNGAMIASCGYFKMQKQQTDNLDLVVKASFQGN</sequence>
<evidence type="ECO:0000313" key="10">
    <source>
        <dbReference type="EMBL" id="ETR68513.1"/>
    </source>
</evidence>
<reference evidence="11" key="1">
    <citation type="submission" date="2012-11" db="EMBL/GenBank/DDBJ databases">
        <authorList>
            <person name="Lucero-Rivera Y.E."/>
            <person name="Tovar-Ramirez D."/>
        </authorList>
    </citation>
    <scope>NUCLEOTIDE SEQUENCE [LARGE SCALE GENOMIC DNA]</scope>
    <source>
        <strain evidence="11">Araruama</strain>
    </source>
</reference>
<dbReference type="Proteomes" id="UP000189670">
    <property type="component" value="Unassembled WGS sequence"/>
</dbReference>
<evidence type="ECO:0000256" key="4">
    <source>
        <dbReference type="ARBA" id="ARBA00022694"/>
    </source>
</evidence>
<evidence type="ECO:0000256" key="8">
    <source>
        <dbReference type="ARBA" id="ARBA00048117"/>
    </source>
</evidence>
<dbReference type="GO" id="GO:0006400">
    <property type="term" value="P:tRNA modification"/>
    <property type="evidence" value="ECO:0007669"/>
    <property type="project" value="UniProtKB-ARBA"/>
</dbReference>
<dbReference type="PRINTS" id="PR00789">
    <property type="entry name" value="OSIALOPTASE"/>
</dbReference>
<evidence type="ECO:0000256" key="6">
    <source>
        <dbReference type="ARBA" id="ARBA00023004"/>
    </source>
</evidence>
<evidence type="ECO:0000256" key="7">
    <source>
        <dbReference type="ARBA" id="ARBA00023315"/>
    </source>
</evidence>
<keyword evidence="6" id="KW-0408">Iron</keyword>
<comment type="catalytic activity">
    <reaction evidence="8">
        <text>L-threonylcarbamoyladenylate + adenosine(37) in tRNA = N(6)-L-threonylcarbamoyladenosine(37) in tRNA + AMP + H(+)</text>
        <dbReference type="Rhea" id="RHEA:37059"/>
        <dbReference type="Rhea" id="RHEA-COMP:10162"/>
        <dbReference type="Rhea" id="RHEA-COMP:10163"/>
        <dbReference type="ChEBI" id="CHEBI:15378"/>
        <dbReference type="ChEBI" id="CHEBI:73682"/>
        <dbReference type="ChEBI" id="CHEBI:74411"/>
        <dbReference type="ChEBI" id="CHEBI:74418"/>
        <dbReference type="ChEBI" id="CHEBI:456215"/>
        <dbReference type="EC" id="2.3.1.234"/>
    </reaction>
</comment>
<dbReference type="Gene3D" id="3.30.420.40">
    <property type="match status" value="2"/>
</dbReference>
<proteinExistence type="predicted"/>
<keyword evidence="4" id="KW-0819">tRNA processing</keyword>
<evidence type="ECO:0000259" key="9">
    <source>
        <dbReference type="Pfam" id="PF00814"/>
    </source>
</evidence>
<dbReference type="PANTHER" id="PTHR11735">
    <property type="entry name" value="TRNA N6-ADENOSINE THREONYLCARBAMOYLTRANSFERASE"/>
    <property type="match status" value="1"/>
</dbReference>
<keyword evidence="3" id="KW-0808">Transferase</keyword>
<dbReference type="AlphaFoldDB" id="A0A1V1P123"/>
<evidence type="ECO:0000256" key="1">
    <source>
        <dbReference type="ARBA" id="ARBA00012156"/>
    </source>
</evidence>
<dbReference type="EMBL" id="ATBP01000928">
    <property type="protein sequence ID" value="ETR68513.1"/>
    <property type="molecule type" value="Genomic_DNA"/>
</dbReference>
<dbReference type="PANTHER" id="PTHR11735:SF6">
    <property type="entry name" value="TRNA N6-ADENOSINE THREONYLCARBAMOYLTRANSFERASE, MITOCHONDRIAL"/>
    <property type="match status" value="1"/>
</dbReference>
<dbReference type="NCBIfam" id="TIGR00329">
    <property type="entry name" value="gcp_kae1"/>
    <property type="match status" value="1"/>
</dbReference>
<comment type="caution">
    <text evidence="10">The sequence shown here is derived from an EMBL/GenBank/DDBJ whole genome shotgun (WGS) entry which is preliminary data.</text>
</comment>
<evidence type="ECO:0000313" key="11">
    <source>
        <dbReference type="Proteomes" id="UP000189670"/>
    </source>
</evidence>
<dbReference type="GO" id="GO:0061711">
    <property type="term" value="F:tRNA N(6)-L-threonylcarbamoyladenine synthase activity"/>
    <property type="evidence" value="ECO:0007669"/>
    <property type="project" value="UniProtKB-EC"/>
</dbReference>
<dbReference type="EC" id="2.3.1.234" evidence="1"/>
<dbReference type="SUPFAM" id="SSF53067">
    <property type="entry name" value="Actin-like ATPase domain"/>
    <property type="match status" value="1"/>
</dbReference>
<dbReference type="Pfam" id="PF00814">
    <property type="entry name" value="TsaD"/>
    <property type="match status" value="1"/>
</dbReference>
<dbReference type="FunFam" id="3.30.420.40:FF:000040">
    <property type="entry name" value="tRNA N6-adenosine threonylcarbamoyltransferase"/>
    <property type="match status" value="1"/>
</dbReference>
<dbReference type="PROSITE" id="PS01016">
    <property type="entry name" value="GLYCOPROTEASE"/>
    <property type="match status" value="1"/>
</dbReference>
<evidence type="ECO:0000256" key="2">
    <source>
        <dbReference type="ARBA" id="ARBA00022490"/>
    </source>
</evidence>
<gene>
    <name evidence="10" type="ORF">OMM_04522</name>
</gene>
<protein>
    <recommendedName>
        <fullName evidence="1">N(6)-L-threonylcarbamoyladenine synthase</fullName>
        <ecNumber evidence="1">2.3.1.234</ecNumber>
    </recommendedName>
</protein>
<dbReference type="GO" id="GO:0046872">
    <property type="term" value="F:metal ion binding"/>
    <property type="evidence" value="ECO:0007669"/>
    <property type="project" value="UniProtKB-KW"/>
</dbReference>
<evidence type="ECO:0000256" key="5">
    <source>
        <dbReference type="ARBA" id="ARBA00022723"/>
    </source>
</evidence>
<dbReference type="InterPro" id="IPR000905">
    <property type="entry name" value="Gcp-like_dom"/>
</dbReference>
<dbReference type="InterPro" id="IPR017860">
    <property type="entry name" value="Peptidase_M22_CS"/>
</dbReference>
<evidence type="ECO:0000256" key="3">
    <source>
        <dbReference type="ARBA" id="ARBA00022679"/>
    </source>
</evidence>
<dbReference type="InterPro" id="IPR017861">
    <property type="entry name" value="KAE1/TsaD"/>
</dbReference>
<keyword evidence="5" id="KW-0479">Metal-binding</keyword>
<accession>A0A1V1P123</accession>